<feature type="non-terminal residue" evidence="2">
    <location>
        <position position="121"/>
    </location>
</feature>
<dbReference type="InterPro" id="IPR016166">
    <property type="entry name" value="FAD-bd_PCMH"/>
</dbReference>
<dbReference type="GO" id="GO:0071949">
    <property type="term" value="F:FAD binding"/>
    <property type="evidence" value="ECO:0007669"/>
    <property type="project" value="InterPro"/>
</dbReference>
<dbReference type="Proteomes" id="UP000266673">
    <property type="component" value="Unassembled WGS sequence"/>
</dbReference>
<keyword evidence="3" id="KW-1185">Reference proteome</keyword>
<dbReference type="OrthoDB" id="415825at2759"/>
<sequence length="121" mass="12910">IPTVARSGGHSYEGYSLGGQDCSLVISLVNFNNITIDTISQTAVIGTGITLERLYYKVHEHVFAFPGGTCPTVGVGGLMLGGMGFLSHRFGMSADNILDAQIVLANGTIVYNAKKYPELLW</sequence>
<evidence type="ECO:0000313" key="2">
    <source>
        <dbReference type="EMBL" id="RIB24765.1"/>
    </source>
</evidence>
<dbReference type="Pfam" id="PF01565">
    <property type="entry name" value="FAD_binding_4"/>
    <property type="match status" value="1"/>
</dbReference>
<dbReference type="InterPro" id="IPR036318">
    <property type="entry name" value="FAD-bd_PCMH-like_sf"/>
</dbReference>
<feature type="domain" description="FAD-binding PCMH-type" evidence="1">
    <location>
        <begin position="1"/>
        <end position="121"/>
    </location>
</feature>
<dbReference type="Gene3D" id="3.30.465.10">
    <property type="match status" value="1"/>
</dbReference>
<name>A0A397VQG5_9GLOM</name>
<dbReference type="STRING" id="44941.A0A397VQG5"/>
<evidence type="ECO:0000313" key="3">
    <source>
        <dbReference type="Proteomes" id="UP000266673"/>
    </source>
</evidence>
<dbReference type="PANTHER" id="PTHR32448">
    <property type="entry name" value="OS08G0158400 PROTEIN"/>
    <property type="match status" value="1"/>
</dbReference>
<evidence type="ECO:0000259" key="1">
    <source>
        <dbReference type="PROSITE" id="PS51387"/>
    </source>
</evidence>
<protein>
    <recommendedName>
        <fullName evidence="1">FAD-binding PCMH-type domain-containing protein</fullName>
    </recommendedName>
</protein>
<feature type="non-terminal residue" evidence="2">
    <location>
        <position position="1"/>
    </location>
</feature>
<accession>A0A397VQG5</accession>
<proteinExistence type="predicted"/>
<dbReference type="SUPFAM" id="SSF56176">
    <property type="entry name" value="FAD-binding/transporter-associated domain-like"/>
    <property type="match status" value="1"/>
</dbReference>
<comment type="caution">
    <text evidence="2">The sequence shown here is derived from an EMBL/GenBank/DDBJ whole genome shotgun (WGS) entry which is preliminary data.</text>
</comment>
<dbReference type="AlphaFoldDB" id="A0A397VQG5"/>
<organism evidence="2 3">
    <name type="scientific">Gigaspora rosea</name>
    <dbReference type="NCBI Taxonomy" id="44941"/>
    <lineage>
        <taxon>Eukaryota</taxon>
        <taxon>Fungi</taxon>
        <taxon>Fungi incertae sedis</taxon>
        <taxon>Mucoromycota</taxon>
        <taxon>Glomeromycotina</taxon>
        <taxon>Glomeromycetes</taxon>
        <taxon>Diversisporales</taxon>
        <taxon>Gigasporaceae</taxon>
        <taxon>Gigaspora</taxon>
    </lineage>
</organism>
<dbReference type="InterPro" id="IPR006094">
    <property type="entry name" value="Oxid_FAD_bind_N"/>
</dbReference>
<gene>
    <name evidence="2" type="ORF">C2G38_1888252</name>
</gene>
<dbReference type="InterPro" id="IPR016169">
    <property type="entry name" value="FAD-bd_PCMH_sub2"/>
</dbReference>
<reference evidence="2 3" key="1">
    <citation type="submission" date="2018-06" db="EMBL/GenBank/DDBJ databases">
        <title>Comparative genomics reveals the genomic features of Rhizophagus irregularis, R. cerebriforme, R. diaphanum and Gigaspora rosea, and their symbiotic lifestyle signature.</title>
        <authorList>
            <person name="Morin E."/>
            <person name="San Clemente H."/>
            <person name="Chen E.C.H."/>
            <person name="De La Providencia I."/>
            <person name="Hainaut M."/>
            <person name="Kuo A."/>
            <person name="Kohler A."/>
            <person name="Murat C."/>
            <person name="Tang N."/>
            <person name="Roy S."/>
            <person name="Loubradou J."/>
            <person name="Henrissat B."/>
            <person name="Grigoriev I.V."/>
            <person name="Corradi N."/>
            <person name="Roux C."/>
            <person name="Martin F.M."/>
        </authorList>
    </citation>
    <scope>NUCLEOTIDE SEQUENCE [LARGE SCALE GENOMIC DNA]</scope>
    <source>
        <strain evidence="2 3">DAOM 194757</strain>
    </source>
</reference>
<dbReference type="EMBL" id="QKWP01000202">
    <property type="protein sequence ID" value="RIB24765.1"/>
    <property type="molecule type" value="Genomic_DNA"/>
</dbReference>
<dbReference type="PROSITE" id="PS51387">
    <property type="entry name" value="FAD_PCMH"/>
    <property type="match status" value="1"/>
</dbReference>